<dbReference type="STRING" id="77020.A0A0M9VNR9"/>
<evidence type="ECO:0000313" key="8">
    <source>
        <dbReference type="Proteomes" id="UP000037751"/>
    </source>
</evidence>
<dbReference type="PANTHER" id="PTHR46983">
    <property type="entry name" value="CYSTEINE AND HISTIDINE-RICH DOMAIN-CONTAINING PROTEIN 1"/>
    <property type="match status" value="1"/>
</dbReference>
<dbReference type="SUPFAM" id="SSF49764">
    <property type="entry name" value="HSP20-like chaperones"/>
    <property type="match status" value="1"/>
</dbReference>
<evidence type="ECO:0000313" key="7">
    <source>
        <dbReference type="EMBL" id="KOS13633.1"/>
    </source>
</evidence>
<dbReference type="GeneID" id="28728126"/>
<dbReference type="EMBL" id="LGAV01000005">
    <property type="protein sequence ID" value="KOS13633.1"/>
    <property type="molecule type" value="Genomic_DNA"/>
</dbReference>
<dbReference type="InterPro" id="IPR039790">
    <property type="entry name" value="CHRD1"/>
</dbReference>
<evidence type="ECO:0000259" key="5">
    <source>
        <dbReference type="PROSITE" id="PS51203"/>
    </source>
</evidence>
<name>A0A0M9VNR9_9BASI</name>
<dbReference type="Pfam" id="PF04969">
    <property type="entry name" value="CS"/>
    <property type="match status" value="1"/>
</dbReference>
<comment type="caution">
    <text evidence="7">The sequence shown here is derived from an EMBL/GenBank/DDBJ whole genome shotgun (WGS) entry which is preliminary data.</text>
</comment>
<dbReference type="Proteomes" id="UP000037751">
    <property type="component" value="Unassembled WGS sequence"/>
</dbReference>
<evidence type="ECO:0000256" key="2">
    <source>
        <dbReference type="ARBA" id="ARBA00022737"/>
    </source>
</evidence>
<dbReference type="Gene3D" id="2.60.40.790">
    <property type="match status" value="1"/>
</dbReference>
<dbReference type="AlphaFoldDB" id="A0A0M9VNR9"/>
<dbReference type="PANTHER" id="PTHR46983:SF3">
    <property type="entry name" value="CHPADIPLOID STATE MAINTENANCE PROTEIN CHPA"/>
    <property type="match status" value="1"/>
</dbReference>
<dbReference type="VEuPathDB" id="FungiDB:Malapachy_1754"/>
<evidence type="ECO:0000256" key="3">
    <source>
        <dbReference type="ARBA" id="ARBA00022833"/>
    </source>
</evidence>
<dbReference type="Pfam" id="PF04968">
    <property type="entry name" value="CHORD"/>
    <property type="match status" value="2"/>
</dbReference>
<dbReference type="CDD" id="cd06466">
    <property type="entry name" value="p23_CS_SGT1_like"/>
    <property type="match status" value="1"/>
</dbReference>
<dbReference type="OrthoDB" id="1898560at2759"/>
<organism evidence="7 8">
    <name type="scientific">Malassezia pachydermatis</name>
    <dbReference type="NCBI Taxonomy" id="77020"/>
    <lineage>
        <taxon>Eukaryota</taxon>
        <taxon>Fungi</taxon>
        <taxon>Dikarya</taxon>
        <taxon>Basidiomycota</taxon>
        <taxon>Ustilaginomycotina</taxon>
        <taxon>Malasseziomycetes</taxon>
        <taxon>Malasseziales</taxon>
        <taxon>Malasseziaceae</taxon>
        <taxon>Malassezia</taxon>
    </lineage>
</organism>
<evidence type="ECO:0008006" key="9">
    <source>
        <dbReference type="Google" id="ProtNLM"/>
    </source>
</evidence>
<feature type="domain" description="CS" evidence="5">
    <location>
        <begin position="213"/>
        <end position="309"/>
    </location>
</feature>
<accession>A0A0M9VNR9</accession>
<dbReference type="RefSeq" id="XP_017991265.1">
    <property type="nucleotide sequence ID" value="XM_018136251.1"/>
</dbReference>
<proteinExistence type="predicted"/>
<keyword evidence="1" id="KW-0479">Metal-binding</keyword>
<gene>
    <name evidence="7" type="ORF">Malapachy_1754</name>
</gene>
<evidence type="ECO:0000256" key="1">
    <source>
        <dbReference type="ARBA" id="ARBA00022723"/>
    </source>
</evidence>
<dbReference type="PROSITE" id="PS51401">
    <property type="entry name" value="CHORD"/>
    <property type="match status" value="2"/>
</dbReference>
<reference evidence="7 8" key="1">
    <citation type="submission" date="2015-07" db="EMBL/GenBank/DDBJ databases">
        <title>Draft Genome Sequence of Malassezia furfur CBS1878 and Malassezia pachydermatis CBS1879.</title>
        <authorList>
            <person name="Triana S."/>
            <person name="Ohm R."/>
            <person name="Gonzalez A."/>
            <person name="DeCock H."/>
            <person name="Restrepo S."/>
            <person name="Celis A."/>
        </authorList>
    </citation>
    <scope>NUCLEOTIDE SEQUENCE [LARGE SCALE GENOMIC DNA]</scope>
    <source>
        <strain evidence="7 8">CBS 1879</strain>
    </source>
</reference>
<feature type="compositionally biased region" description="Polar residues" evidence="4">
    <location>
        <begin position="84"/>
        <end position="102"/>
    </location>
</feature>
<feature type="domain" description="CHORD" evidence="6">
    <location>
        <begin position="4"/>
        <end position="68"/>
    </location>
</feature>
<evidence type="ECO:0000259" key="6">
    <source>
        <dbReference type="PROSITE" id="PS51401"/>
    </source>
</evidence>
<dbReference type="InterPro" id="IPR007052">
    <property type="entry name" value="CS_dom"/>
</dbReference>
<sequence length="324" mass="35276">MVLCKRRGCGVDFEAGTASAEATCRYHPGAPVFHEGLKSWSCCKDTNKPVMEFEQFMQLPGCATATSHTTETQPLPETAKSVATPASNAADSMAASLQSIKISQPAAPPKPTEPAPPAPEPRDADTVTSVAAGTTCRRPGCGFVAESAITNRDRVSEMCKYHKGTPIFHEGSKGYSCCKPRVLHFDDFLQIKPCTQAEHGHLFTAPAPTEGDRVECRIDHYETPSDVRVTVYAKGVDAEQSVIEIHENEVILSLLLGPTPSVPHTRRFVRTLQPYAPIKPDASSYTLGKMKLDLVLSKQDEGQSWPTLERGEPIYGYGLTFGRR</sequence>
<dbReference type="InterPro" id="IPR007051">
    <property type="entry name" value="CHORD_dom"/>
</dbReference>
<dbReference type="Gene3D" id="4.10.1130.20">
    <property type="match status" value="2"/>
</dbReference>
<dbReference type="InterPro" id="IPR008978">
    <property type="entry name" value="HSP20-like_chaperone"/>
</dbReference>
<dbReference type="PROSITE" id="PS51203">
    <property type="entry name" value="CS"/>
    <property type="match status" value="1"/>
</dbReference>
<dbReference type="GO" id="GO:0046872">
    <property type="term" value="F:metal ion binding"/>
    <property type="evidence" value="ECO:0007669"/>
    <property type="project" value="UniProtKB-KW"/>
</dbReference>
<feature type="domain" description="CHORD" evidence="6">
    <location>
        <begin position="136"/>
        <end position="199"/>
    </location>
</feature>
<feature type="compositionally biased region" description="Polar residues" evidence="4">
    <location>
        <begin position="66"/>
        <end position="75"/>
    </location>
</feature>
<feature type="region of interest" description="Disordered" evidence="4">
    <location>
        <begin position="66"/>
        <end position="125"/>
    </location>
</feature>
<feature type="compositionally biased region" description="Pro residues" evidence="4">
    <location>
        <begin position="106"/>
        <end position="119"/>
    </location>
</feature>
<keyword evidence="2" id="KW-0677">Repeat</keyword>
<protein>
    <recommendedName>
        <fullName evidence="9">Chord-domain-containing protein</fullName>
    </recommendedName>
</protein>
<evidence type="ECO:0000256" key="4">
    <source>
        <dbReference type="SAM" id="MobiDB-lite"/>
    </source>
</evidence>
<keyword evidence="3" id="KW-0862">Zinc</keyword>
<keyword evidence="8" id="KW-1185">Reference proteome</keyword>